<evidence type="ECO:0000259" key="8">
    <source>
        <dbReference type="PROSITE" id="PS00651"/>
    </source>
</evidence>
<dbReference type="EMBL" id="PEBI01000002">
    <property type="protein sequence ID" value="PJM73245.1"/>
    <property type="molecule type" value="Genomic_DNA"/>
</dbReference>
<dbReference type="Pfam" id="PF01281">
    <property type="entry name" value="Ribosomal_L9_N"/>
    <property type="match status" value="1"/>
</dbReference>
<dbReference type="RefSeq" id="WP_100510536.1">
    <property type="nucleotide sequence ID" value="NZ_PEBI01000002.1"/>
</dbReference>
<evidence type="ECO:0000313" key="10">
    <source>
        <dbReference type="Proteomes" id="UP000229095"/>
    </source>
</evidence>
<dbReference type="GO" id="GO:1990904">
    <property type="term" value="C:ribonucleoprotein complex"/>
    <property type="evidence" value="ECO:0007669"/>
    <property type="project" value="UniProtKB-KW"/>
</dbReference>
<organism evidence="9 10">
    <name type="scientific">Bifidobacterium primatium</name>
    <dbReference type="NCBI Taxonomy" id="2045438"/>
    <lineage>
        <taxon>Bacteria</taxon>
        <taxon>Bacillati</taxon>
        <taxon>Actinomycetota</taxon>
        <taxon>Actinomycetes</taxon>
        <taxon>Bifidobacteriales</taxon>
        <taxon>Bifidobacteriaceae</taxon>
        <taxon>Bifidobacterium</taxon>
    </lineage>
</organism>
<evidence type="ECO:0000256" key="3">
    <source>
        <dbReference type="ARBA" id="ARBA00022884"/>
    </source>
</evidence>
<dbReference type="OrthoDB" id="9788336at2"/>
<keyword evidence="3 7" id="KW-0694">RNA-binding</keyword>
<evidence type="ECO:0000256" key="6">
    <source>
        <dbReference type="ARBA" id="ARBA00035292"/>
    </source>
</evidence>
<comment type="similarity">
    <text evidence="1 7">Belongs to the bacterial ribosomal protein bL9 family.</text>
</comment>
<comment type="caution">
    <text evidence="9">The sequence shown here is derived from an EMBL/GenBank/DDBJ whole genome shotgun (WGS) entry which is preliminary data.</text>
</comment>
<dbReference type="InterPro" id="IPR020069">
    <property type="entry name" value="Ribosomal_bL9_C"/>
</dbReference>
<dbReference type="InterPro" id="IPR000244">
    <property type="entry name" value="Ribosomal_bL9"/>
</dbReference>
<dbReference type="FunFam" id="3.40.5.10:FF:000003">
    <property type="entry name" value="50S ribosomal protein L9"/>
    <property type="match status" value="1"/>
</dbReference>
<keyword evidence="5 7" id="KW-0687">Ribonucleoprotein</keyword>
<reference evidence="9 10" key="1">
    <citation type="submission" date="2017-10" db="EMBL/GenBank/DDBJ databases">
        <title>Draft genome sequences of strains TRE 1, TRE 9, TRE H and TRI 7, isolated from tamarins, belonging to four potential novel Bifidobacterium species.</title>
        <authorList>
            <person name="Mattarelli P."/>
            <person name="Modesto M."/>
            <person name="Puglisi E."/>
            <person name="Morelli L."/>
            <person name="Spezio C."/>
            <person name="Bonetti A."/>
            <person name="Sandri C."/>
        </authorList>
    </citation>
    <scope>NUCLEOTIDE SEQUENCE [LARGE SCALE GENOMIC DNA]</scope>
    <source>
        <strain evidence="10">TRE1</strain>
    </source>
</reference>
<dbReference type="GO" id="GO:0005840">
    <property type="term" value="C:ribosome"/>
    <property type="evidence" value="ECO:0007669"/>
    <property type="project" value="UniProtKB-KW"/>
</dbReference>
<keyword evidence="4 7" id="KW-0689">Ribosomal protein</keyword>
<dbReference type="SUPFAM" id="SSF55658">
    <property type="entry name" value="L9 N-domain-like"/>
    <property type="match status" value="1"/>
</dbReference>
<dbReference type="Proteomes" id="UP000229095">
    <property type="component" value="Unassembled WGS sequence"/>
</dbReference>
<evidence type="ECO:0000313" key="9">
    <source>
        <dbReference type="EMBL" id="PJM73245.1"/>
    </source>
</evidence>
<name>A0A2M9H8W0_9BIFI</name>
<dbReference type="GO" id="GO:0003735">
    <property type="term" value="F:structural constituent of ribosome"/>
    <property type="evidence" value="ECO:0007669"/>
    <property type="project" value="InterPro"/>
</dbReference>
<evidence type="ECO:0000256" key="2">
    <source>
        <dbReference type="ARBA" id="ARBA00022730"/>
    </source>
</evidence>
<dbReference type="PROSITE" id="PS00651">
    <property type="entry name" value="RIBOSOMAL_L9"/>
    <property type="match status" value="1"/>
</dbReference>
<dbReference type="PANTHER" id="PTHR21368">
    <property type="entry name" value="50S RIBOSOMAL PROTEIN L9"/>
    <property type="match status" value="1"/>
</dbReference>
<dbReference type="InterPro" id="IPR036935">
    <property type="entry name" value="Ribosomal_bL9_N_sf"/>
</dbReference>
<sequence>MAKETKVILTTTVGNLGHSGDVVEVRPGYARNYLIPQGLAFAWNRGAAEQIAQMQRARRAAALATREDAVAAKNAIDGTVVEIAAKVSESGKLFGAVSADAIAKALGEKGNAVEAKSISVETIKTTGDFAATVQLHPEITANFTVKVVAAE</sequence>
<dbReference type="Gene3D" id="3.10.430.100">
    <property type="entry name" value="Ribosomal protein L9, C-terminal domain"/>
    <property type="match status" value="1"/>
</dbReference>
<dbReference type="Pfam" id="PF03948">
    <property type="entry name" value="Ribosomal_L9_C"/>
    <property type="match status" value="1"/>
</dbReference>
<protein>
    <recommendedName>
        <fullName evidence="6 7">Large ribosomal subunit protein bL9</fullName>
    </recommendedName>
</protein>
<dbReference type="InterPro" id="IPR009027">
    <property type="entry name" value="Ribosomal_bL9/RNase_H1_N"/>
</dbReference>
<dbReference type="NCBIfam" id="TIGR00158">
    <property type="entry name" value="L9"/>
    <property type="match status" value="1"/>
</dbReference>
<evidence type="ECO:0000256" key="5">
    <source>
        <dbReference type="ARBA" id="ARBA00023274"/>
    </source>
</evidence>
<proteinExistence type="inferred from homology"/>
<evidence type="ECO:0000256" key="4">
    <source>
        <dbReference type="ARBA" id="ARBA00022980"/>
    </source>
</evidence>
<dbReference type="InterPro" id="IPR020070">
    <property type="entry name" value="Ribosomal_bL9_N"/>
</dbReference>
<accession>A0A2M9H8W0</accession>
<dbReference type="SUPFAM" id="SSF55653">
    <property type="entry name" value="Ribosomal protein L9 C-domain"/>
    <property type="match status" value="1"/>
</dbReference>
<dbReference type="AlphaFoldDB" id="A0A2M9H8W0"/>
<dbReference type="Gene3D" id="3.40.5.10">
    <property type="entry name" value="Ribosomal protein L9, N-terminal domain"/>
    <property type="match status" value="1"/>
</dbReference>
<feature type="domain" description="Ribosomal protein L9" evidence="8">
    <location>
        <begin position="17"/>
        <end position="44"/>
    </location>
</feature>
<comment type="function">
    <text evidence="7">Binds to the 23S rRNA.</text>
</comment>
<evidence type="ECO:0000256" key="7">
    <source>
        <dbReference type="HAMAP-Rule" id="MF_00503"/>
    </source>
</evidence>
<dbReference type="GO" id="GO:0019843">
    <property type="term" value="F:rRNA binding"/>
    <property type="evidence" value="ECO:0007669"/>
    <property type="project" value="UniProtKB-UniRule"/>
</dbReference>
<evidence type="ECO:0000256" key="1">
    <source>
        <dbReference type="ARBA" id="ARBA00010605"/>
    </source>
</evidence>
<dbReference type="InterPro" id="IPR020594">
    <property type="entry name" value="Ribosomal_bL9_bac/chp"/>
</dbReference>
<gene>
    <name evidence="7" type="primary">rplI</name>
    <name evidence="9" type="ORF">CS006_04130</name>
</gene>
<keyword evidence="2 7" id="KW-0699">rRNA-binding</keyword>
<keyword evidence="10" id="KW-1185">Reference proteome</keyword>
<dbReference type="GO" id="GO:0006412">
    <property type="term" value="P:translation"/>
    <property type="evidence" value="ECO:0007669"/>
    <property type="project" value="UniProtKB-UniRule"/>
</dbReference>
<dbReference type="HAMAP" id="MF_00503">
    <property type="entry name" value="Ribosomal_bL9"/>
    <property type="match status" value="1"/>
</dbReference>
<dbReference type="InterPro" id="IPR036791">
    <property type="entry name" value="Ribosomal_bL9_C_sf"/>
</dbReference>